<evidence type="ECO:0000256" key="11">
    <source>
        <dbReference type="PIRSR" id="PIRSR602401-1"/>
    </source>
</evidence>
<comment type="similarity">
    <text evidence="2 12">Belongs to the cytochrome P450 family.</text>
</comment>
<organism evidence="14">
    <name type="scientific">Sesamum radiatum</name>
    <name type="common">Black benniseed</name>
    <dbReference type="NCBI Taxonomy" id="300843"/>
    <lineage>
        <taxon>Eukaryota</taxon>
        <taxon>Viridiplantae</taxon>
        <taxon>Streptophyta</taxon>
        <taxon>Embryophyta</taxon>
        <taxon>Tracheophyta</taxon>
        <taxon>Spermatophyta</taxon>
        <taxon>Magnoliopsida</taxon>
        <taxon>eudicotyledons</taxon>
        <taxon>Gunneridae</taxon>
        <taxon>Pentapetalae</taxon>
        <taxon>asterids</taxon>
        <taxon>lamiids</taxon>
        <taxon>Lamiales</taxon>
        <taxon>Pedaliaceae</taxon>
        <taxon>Sesamum</taxon>
    </lineage>
</organism>
<proteinExistence type="inferred from homology"/>
<evidence type="ECO:0000256" key="7">
    <source>
        <dbReference type="ARBA" id="ARBA00023002"/>
    </source>
</evidence>
<evidence type="ECO:0000256" key="13">
    <source>
        <dbReference type="SAM" id="Phobius"/>
    </source>
</evidence>
<keyword evidence="3 11" id="KW-0349">Heme</keyword>
<evidence type="ECO:0000256" key="6">
    <source>
        <dbReference type="ARBA" id="ARBA00022989"/>
    </source>
</evidence>
<keyword evidence="7 12" id="KW-0560">Oxidoreductase</keyword>
<feature type="binding site" description="axial binding residue" evidence="11">
    <location>
        <position position="154"/>
    </location>
    <ligand>
        <name>heme</name>
        <dbReference type="ChEBI" id="CHEBI:30413"/>
    </ligand>
    <ligandPart>
        <name>Fe</name>
        <dbReference type="ChEBI" id="CHEBI:18248"/>
    </ligandPart>
</feature>
<dbReference type="InterPro" id="IPR001128">
    <property type="entry name" value="Cyt_P450"/>
</dbReference>
<name>A0AAW2KIJ9_SESRA</name>
<evidence type="ECO:0000256" key="4">
    <source>
        <dbReference type="ARBA" id="ARBA00022692"/>
    </source>
</evidence>
<dbReference type="GO" id="GO:0020037">
    <property type="term" value="F:heme binding"/>
    <property type="evidence" value="ECO:0007669"/>
    <property type="project" value="InterPro"/>
</dbReference>
<dbReference type="GO" id="GO:0016020">
    <property type="term" value="C:membrane"/>
    <property type="evidence" value="ECO:0007669"/>
    <property type="project" value="UniProtKB-SubCell"/>
</dbReference>
<sequence length="206" mass="23093">MDIEDVINECKLFYFAGSETTSLLLVWTMVMLSEHQEWQARAREEVLQVFGKNGPTFDGLNRLKVVTMILHEVLRLYPPVPVIARAPTKTLRLGNITLPVGVDLMLQIGLLHHDPKIWGDDVNEFKPERFSEGISGATKGQLSFIPFSAGPRVCVGQQFAMIEAKLALVMILQKFSFELSSSYLHAPFSILTLQPQYGAALILHKL</sequence>
<keyword evidence="4 13" id="KW-0812">Transmembrane</keyword>
<comment type="subcellular location">
    <subcellularLocation>
        <location evidence="1">Membrane</location>
        <topology evidence="1">Single-pass membrane protein</topology>
    </subcellularLocation>
</comment>
<dbReference type="SUPFAM" id="SSF48264">
    <property type="entry name" value="Cytochrome P450"/>
    <property type="match status" value="1"/>
</dbReference>
<protein>
    <submittedName>
        <fullName evidence="14">Cytochrome</fullName>
    </submittedName>
</protein>
<evidence type="ECO:0000256" key="2">
    <source>
        <dbReference type="ARBA" id="ARBA00010617"/>
    </source>
</evidence>
<keyword evidence="8 11" id="KW-0408">Iron</keyword>
<dbReference type="PANTHER" id="PTHR24282">
    <property type="entry name" value="CYTOCHROME P450 FAMILY MEMBER"/>
    <property type="match status" value="1"/>
</dbReference>
<evidence type="ECO:0000256" key="10">
    <source>
        <dbReference type="ARBA" id="ARBA00023136"/>
    </source>
</evidence>
<dbReference type="EMBL" id="JACGWJ010000028">
    <property type="protein sequence ID" value="KAL0306631.1"/>
    <property type="molecule type" value="Genomic_DNA"/>
</dbReference>
<comment type="cofactor">
    <cofactor evidence="11">
        <name>heme</name>
        <dbReference type="ChEBI" id="CHEBI:30413"/>
    </cofactor>
</comment>
<evidence type="ECO:0000256" key="5">
    <source>
        <dbReference type="ARBA" id="ARBA00022723"/>
    </source>
</evidence>
<evidence type="ECO:0000256" key="9">
    <source>
        <dbReference type="ARBA" id="ARBA00023033"/>
    </source>
</evidence>
<evidence type="ECO:0000256" key="8">
    <source>
        <dbReference type="ARBA" id="ARBA00023004"/>
    </source>
</evidence>
<keyword evidence="6 13" id="KW-1133">Transmembrane helix</keyword>
<dbReference type="InterPro" id="IPR050665">
    <property type="entry name" value="Cytochrome_P450_Monooxygen"/>
</dbReference>
<dbReference type="GO" id="GO:0005506">
    <property type="term" value="F:iron ion binding"/>
    <property type="evidence" value="ECO:0007669"/>
    <property type="project" value="InterPro"/>
</dbReference>
<keyword evidence="9 12" id="KW-0503">Monooxygenase</keyword>
<gene>
    <name evidence="14" type="ORF">Sradi_6080400</name>
</gene>
<evidence type="ECO:0000256" key="1">
    <source>
        <dbReference type="ARBA" id="ARBA00004167"/>
    </source>
</evidence>
<dbReference type="InterPro" id="IPR017972">
    <property type="entry name" value="Cyt_P450_CS"/>
</dbReference>
<comment type="caution">
    <text evidence="14">The sequence shown here is derived from an EMBL/GenBank/DDBJ whole genome shotgun (WGS) entry which is preliminary data.</text>
</comment>
<keyword evidence="5 11" id="KW-0479">Metal-binding</keyword>
<dbReference type="GO" id="GO:0004497">
    <property type="term" value="F:monooxygenase activity"/>
    <property type="evidence" value="ECO:0007669"/>
    <property type="project" value="UniProtKB-KW"/>
</dbReference>
<evidence type="ECO:0000256" key="3">
    <source>
        <dbReference type="ARBA" id="ARBA00022617"/>
    </source>
</evidence>
<dbReference type="Pfam" id="PF00067">
    <property type="entry name" value="p450"/>
    <property type="match status" value="1"/>
</dbReference>
<evidence type="ECO:0000313" key="14">
    <source>
        <dbReference type="EMBL" id="KAL0306631.1"/>
    </source>
</evidence>
<dbReference type="GO" id="GO:0016705">
    <property type="term" value="F:oxidoreductase activity, acting on paired donors, with incorporation or reduction of molecular oxygen"/>
    <property type="evidence" value="ECO:0007669"/>
    <property type="project" value="InterPro"/>
</dbReference>
<dbReference type="PANTHER" id="PTHR24282:SF273">
    <property type="entry name" value="CYTOCHROME P450 CYP72A219-LIKE"/>
    <property type="match status" value="1"/>
</dbReference>
<keyword evidence="10 13" id="KW-0472">Membrane</keyword>
<dbReference type="InterPro" id="IPR002401">
    <property type="entry name" value="Cyt_P450_E_grp-I"/>
</dbReference>
<dbReference type="PROSITE" id="PS00086">
    <property type="entry name" value="CYTOCHROME_P450"/>
    <property type="match status" value="1"/>
</dbReference>
<dbReference type="Gene3D" id="1.10.630.10">
    <property type="entry name" value="Cytochrome P450"/>
    <property type="match status" value="1"/>
</dbReference>
<dbReference type="InterPro" id="IPR036396">
    <property type="entry name" value="Cyt_P450_sf"/>
</dbReference>
<reference evidence="14" key="2">
    <citation type="journal article" date="2024" name="Plant">
        <title>Genomic evolution and insights into agronomic trait innovations of Sesamum species.</title>
        <authorList>
            <person name="Miao H."/>
            <person name="Wang L."/>
            <person name="Qu L."/>
            <person name="Liu H."/>
            <person name="Sun Y."/>
            <person name="Le M."/>
            <person name="Wang Q."/>
            <person name="Wei S."/>
            <person name="Zheng Y."/>
            <person name="Lin W."/>
            <person name="Duan Y."/>
            <person name="Cao H."/>
            <person name="Xiong S."/>
            <person name="Wang X."/>
            <person name="Wei L."/>
            <person name="Li C."/>
            <person name="Ma Q."/>
            <person name="Ju M."/>
            <person name="Zhao R."/>
            <person name="Li G."/>
            <person name="Mu C."/>
            <person name="Tian Q."/>
            <person name="Mei H."/>
            <person name="Zhang T."/>
            <person name="Gao T."/>
            <person name="Zhang H."/>
        </authorList>
    </citation>
    <scope>NUCLEOTIDE SEQUENCE</scope>
    <source>
        <strain evidence="14">G02</strain>
    </source>
</reference>
<accession>A0AAW2KIJ9</accession>
<dbReference type="PRINTS" id="PR00385">
    <property type="entry name" value="P450"/>
</dbReference>
<dbReference type="PRINTS" id="PR00463">
    <property type="entry name" value="EP450I"/>
</dbReference>
<feature type="transmembrane region" description="Helical" evidence="13">
    <location>
        <begin position="12"/>
        <end position="33"/>
    </location>
</feature>
<dbReference type="AlphaFoldDB" id="A0AAW2KIJ9"/>
<reference evidence="14" key="1">
    <citation type="submission" date="2020-06" db="EMBL/GenBank/DDBJ databases">
        <authorList>
            <person name="Li T."/>
            <person name="Hu X."/>
            <person name="Zhang T."/>
            <person name="Song X."/>
            <person name="Zhang H."/>
            <person name="Dai N."/>
            <person name="Sheng W."/>
            <person name="Hou X."/>
            <person name="Wei L."/>
        </authorList>
    </citation>
    <scope>NUCLEOTIDE SEQUENCE</scope>
    <source>
        <strain evidence="14">G02</strain>
        <tissue evidence="14">Leaf</tissue>
    </source>
</reference>
<evidence type="ECO:0000256" key="12">
    <source>
        <dbReference type="RuleBase" id="RU000461"/>
    </source>
</evidence>